<gene>
    <name evidence="4" type="primary">FGENESH: predicted gene_3.579</name>
    <name evidence="5" type="ORF">AAT19DRAFT_13405</name>
    <name evidence="4" type="ORF">BN2166_0021280</name>
</gene>
<dbReference type="EMBL" id="CWKI01000003">
    <property type="protein sequence ID" value="CTR06267.1"/>
    <property type="molecule type" value="Genomic_DNA"/>
</dbReference>
<evidence type="ECO:0000259" key="3">
    <source>
        <dbReference type="Pfam" id="PF01636"/>
    </source>
</evidence>
<dbReference type="Pfam" id="PF01636">
    <property type="entry name" value="APH"/>
    <property type="match status" value="1"/>
</dbReference>
<dbReference type="CDD" id="cd05120">
    <property type="entry name" value="APH_ChoK_like"/>
    <property type="match status" value="1"/>
</dbReference>
<feature type="domain" description="Aminoglycoside phosphotransferase" evidence="3">
    <location>
        <begin position="93"/>
        <end position="305"/>
    </location>
</feature>
<evidence type="ECO:0000313" key="4">
    <source>
        <dbReference type="EMBL" id="CTR06267.1"/>
    </source>
</evidence>
<keyword evidence="2" id="KW-0732">Signal</keyword>
<proteinExistence type="predicted"/>
<dbReference type="OrthoDB" id="5404599at2759"/>
<dbReference type="Proteomes" id="UP000199069">
    <property type="component" value="Unassembled WGS sequence"/>
</dbReference>
<dbReference type="Gene3D" id="3.90.1200.10">
    <property type="match status" value="1"/>
</dbReference>
<protein>
    <submittedName>
        <fullName evidence="4 5">Phosphotransferase family protein</fullName>
    </submittedName>
</protein>
<keyword evidence="4" id="KW-0808">Transferase</keyword>
<feature type="chain" id="PRO_5033227390" evidence="2">
    <location>
        <begin position="23"/>
        <end position="351"/>
    </location>
</feature>
<dbReference type="InterPro" id="IPR051678">
    <property type="entry name" value="AGP_Transferase"/>
</dbReference>
<reference evidence="5 7" key="2">
    <citation type="journal article" date="2018" name="Elife">
        <title>Functional genomics of lipid metabolism in the oleaginous yeast Rhodosporidium toruloides.</title>
        <authorList>
            <person name="Coradetti S.T."/>
            <person name="Pinel D."/>
            <person name="Geiselman G."/>
            <person name="Ito M."/>
            <person name="Mondo S."/>
            <person name="Reilly M.C."/>
            <person name="Cheng Y.F."/>
            <person name="Bauer S."/>
            <person name="Grigoriev I."/>
            <person name="Gladden J.M."/>
            <person name="Simmons B.A."/>
            <person name="Brem R."/>
            <person name="Arkin A.P."/>
            <person name="Skerker J.M."/>
        </authorList>
    </citation>
    <scope>NUCLEOTIDE SEQUENCE [LARGE SCALE GENOMIC DNA]</scope>
    <source>
        <strain evidence="5 7">NBRC 0880</strain>
    </source>
</reference>
<evidence type="ECO:0000313" key="6">
    <source>
        <dbReference type="Proteomes" id="UP000199069"/>
    </source>
</evidence>
<dbReference type="PANTHER" id="PTHR21310:SF58">
    <property type="entry name" value="AMINOGLYCOSIDE PHOSPHOTRANSFERASE DOMAIN-CONTAINING PROTEIN"/>
    <property type="match status" value="1"/>
</dbReference>
<feature type="signal peptide" evidence="2">
    <location>
        <begin position="1"/>
        <end position="22"/>
    </location>
</feature>
<keyword evidence="6" id="KW-1185">Reference proteome</keyword>
<evidence type="ECO:0000256" key="2">
    <source>
        <dbReference type="SAM" id="SignalP"/>
    </source>
</evidence>
<sequence length="351" mass="38070">MLAGVLSILPWLADTLLSPADAYPESSSSSSSRSRSTSPSRSRTSSPPPNTDADLADERLSLRTDQLLPVEGANSPCALPQPRCVRREGKVLHGASGDFVWKVEYEGSSMIVKGGPGITKAEAEMTIFVRTRTSIPVPKVYGVVHEDDSTYIYFEFVAGVSLTSAVQRLSEPALSSVYKQLRQMLDELHAVLAPPGTVIGSLDGSNTFAFTIRQGNDSPRAFGDLTSSAALADYFKEEYLALPDTSQEAWAAIEAHLGRSSPLVLVHGDLWPSNILVSVDNLDNPFVAAIIDWENGGFYPEWVEFPPVARRALGGRCDATDRVLQVVAGSDNVEGFNKEDYRWATHVYGAF</sequence>
<dbReference type="Proteomes" id="UP000239560">
    <property type="component" value="Unassembled WGS sequence"/>
</dbReference>
<feature type="compositionally biased region" description="Low complexity" evidence="1">
    <location>
        <begin position="26"/>
        <end position="45"/>
    </location>
</feature>
<dbReference type="SUPFAM" id="SSF56112">
    <property type="entry name" value="Protein kinase-like (PK-like)"/>
    <property type="match status" value="1"/>
</dbReference>
<accession>A0A0K3CCB8</accession>
<dbReference type="PANTHER" id="PTHR21310">
    <property type="entry name" value="AMINOGLYCOSIDE PHOSPHOTRANSFERASE-RELATED-RELATED"/>
    <property type="match status" value="1"/>
</dbReference>
<name>A0A0K3CCB8_RHOTO</name>
<dbReference type="AlphaFoldDB" id="A0A0K3CCB8"/>
<dbReference type="InterPro" id="IPR011009">
    <property type="entry name" value="Kinase-like_dom_sf"/>
</dbReference>
<dbReference type="InterPro" id="IPR002575">
    <property type="entry name" value="Aminoglycoside_PTrfase"/>
</dbReference>
<dbReference type="GO" id="GO:0016740">
    <property type="term" value="F:transferase activity"/>
    <property type="evidence" value="ECO:0007669"/>
    <property type="project" value="UniProtKB-KW"/>
</dbReference>
<feature type="region of interest" description="Disordered" evidence="1">
    <location>
        <begin position="20"/>
        <end position="55"/>
    </location>
</feature>
<organism evidence="4 6">
    <name type="scientific">Rhodotorula toruloides</name>
    <name type="common">Yeast</name>
    <name type="synonym">Rhodosporidium toruloides</name>
    <dbReference type="NCBI Taxonomy" id="5286"/>
    <lineage>
        <taxon>Eukaryota</taxon>
        <taxon>Fungi</taxon>
        <taxon>Dikarya</taxon>
        <taxon>Basidiomycota</taxon>
        <taxon>Pucciniomycotina</taxon>
        <taxon>Microbotryomycetes</taxon>
        <taxon>Sporidiobolales</taxon>
        <taxon>Sporidiobolaceae</taxon>
        <taxon>Rhodotorula</taxon>
    </lineage>
</organism>
<evidence type="ECO:0000313" key="7">
    <source>
        <dbReference type="Proteomes" id="UP000239560"/>
    </source>
</evidence>
<evidence type="ECO:0000313" key="5">
    <source>
        <dbReference type="EMBL" id="PRQ76383.1"/>
    </source>
</evidence>
<dbReference type="EMBL" id="LCTV02000003">
    <property type="protein sequence ID" value="PRQ76383.1"/>
    <property type="molecule type" value="Genomic_DNA"/>
</dbReference>
<reference evidence="4 6" key="1">
    <citation type="submission" date="2015-07" db="EMBL/GenBank/DDBJ databases">
        <authorList>
            <person name="Cajimat M.N.B."/>
            <person name="Milazzo M.L."/>
            <person name="Fulhorst C.F."/>
        </authorList>
    </citation>
    <scope>NUCLEOTIDE SEQUENCE [LARGE SCALE GENOMIC DNA]</scope>
    <source>
        <strain evidence="4">Single colony</strain>
    </source>
</reference>
<evidence type="ECO:0000256" key="1">
    <source>
        <dbReference type="SAM" id="MobiDB-lite"/>
    </source>
</evidence>